<dbReference type="OrthoDB" id="29145at2759"/>
<sequence length="126" mass="14968">MIPALRIKGNILSGNKTQSDHILKTEVLSRFEILFQHKNKDSKSSQVRNQKTNSFYLTNSVINAELDDWIILLCHMNLLKNYLTIQIRIIKQQFKEVFRGFLNLQKRSQLQIIQFNMMKNNQFQKN</sequence>
<proteinExistence type="predicted"/>
<keyword evidence="2" id="KW-1185">Reference proteome</keyword>
<accession>A0A8S1X8J1</accession>
<dbReference type="Proteomes" id="UP000689195">
    <property type="component" value="Unassembled WGS sequence"/>
</dbReference>
<organism evidence="1 2">
    <name type="scientific">Paramecium pentaurelia</name>
    <dbReference type="NCBI Taxonomy" id="43138"/>
    <lineage>
        <taxon>Eukaryota</taxon>
        <taxon>Sar</taxon>
        <taxon>Alveolata</taxon>
        <taxon>Ciliophora</taxon>
        <taxon>Intramacronucleata</taxon>
        <taxon>Oligohymenophorea</taxon>
        <taxon>Peniculida</taxon>
        <taxon>Parameciidae</taxon>
        <taxon>Paramecium</taxon>
    </lineage>
</organism>
<dbReference type="EMBL" id="CAJJDO010000115">
    <property type="protein sequence ID" value="CAD8197236.1"/>
    <property type="molecule type" value="Genomic_DNA"/>
</dbReference>
<comment type="caution">
    <text evidence="1">The sequence shown here is derived from an EMBL/GenBank/DDBJ whole genome shotgun (WGS) entry which is preliminary data.</text>
</comment>
<evidence type="ECO:0000313" key="2">
    <source>
        <dbReference type="Proteomes" id="UP000689195"/>
    </source>
</evidence>
<dbReference type="AlphaFoldDB" id="A0A8S1X8J1"/>
<protein>
    <submittedName>
        <fullName evidence="1">Uncharacterized protein</fullName>
    </submittedName>
</protein>
<name>A0A8S1X8J1_9CILI</name>
<reference evidence="1" key="1">
    <citation type="submission" date="2021-01" db="EMBL/GenBank/DDBJ databases">
        <authorList>
            <consortium name="Genoscope - CEA"/>
            <person name="William W."/>
        </authorList>
    </citation>
    <scope>NUCLEOTIDE SEQUENCE</scope>
</reference>
<evidence type="ECO:0000313" key="1">
    <source>
        <dbReference type="EMBL" id="CAD8197236.1"/>
    </source>
</evidence>
<gene>
    <name evidence="1" type="ORF">PPENT_87.1.T1150001</name>
</gene>